<keyword evidence="2" id="KW-1185">Reference proteome</keyword>
<dbReference type="EMBL" id="JAGSOI010000042">
    <property type="protein sequence ID" value="MCM1987284.1"/>
    <property type="molecule type" value="Genomic_DNA"/>
</dbReference>
<reference evidence="1" key="2">
    <citation type="submission" date="2021-04" db="EMBL/GenBank/DDBJ databases">
        <authorList>
            <person name="Dong X."/>
        </authorList>
    </citation>
    <scope>NUCLEOTIDE SEQUENCE</scope>
    <source>
        <strain evidence="1">LLY</strain>
    </source>
</reference>
<dbReference type="RefSeq" id="WP_250868624.1">
    <property type="nucleotide sequence ID" value="NZ_JAGSOI010000042.1"/>
</dbReference>
<gene>
    <name evidence="1" type="ORF">KDK67_09875</name>
</gene>
<evidence type="ECO:0000313" key="2">
    <source>
        <dbReference type="Proteomes" id="UP001056766"/>
    </source>
</evidence>
<evidence type="ECO:0008006" key="3">
    <source>
        <dbReference type="Google" id="ProtNLM"/>
    </source>
</evidence>
<evidence type="ECO:0000313" key="1">
    <source>
        <dbReference type="EMBL" id="MCM1987284.1"/>
    </source>
</evidence>
<comment type="caution">
    <text evidence="1">The sequence shown here is derived from an EMBL/GenBank/DDBJ whole genome shotgun (WGS) entry which is preliminary data.</text>
</comment>
<dbReference type="Gene3D" id="3.30.70.100">
    <property type="match status" value="1"/>
</dbReference>
<protein>
    <recommendedName>
        <fullName evidence="3">Cyclase</fullName>
    </recommendedName>
</protein>
<proteinExistence type="predicted"/>
<organism evidence="1 2">
    <name type="scientific">Methanococcoides seepicolus</name>
    <dbReference type="NCBI Taxonomy" id="2828780"/>
    <lineage>
        <taxon>Archaea</taxon>
        <taxon>Methanobacteriati</taxon>
        <taxon>Methanobacteriota</taxon>
        <taxon>Stenosarchaea group</taxon>
        <taxon>Methanomicrobia</taxon>
        <taxon>Methanosarcinales</taxon>
        <taxon>Methanosarcinaceae</taxon>
        <taxon>Methanococcoides</taxon>
    </lineage>
</organism>
<dbReference type="InterPro" id="IPR011008">
    <property type="entry name" value="Dimeric_a/b-barrel"/>
</dbReference>
<dbReference type="Proteomes" id="UP001056766">
    <property type="component" value="Unassembled WGS sequence"/>
</dbReference>
<dbReference type="SUPFAM" id="SSF54909">
    <property type="entry name" value="Dimeric alpha+beta barrel"/>
    <property type="match status" value="1"/>
</dbReference>
<name>A0A9E4ZHM4_9EURY</name>
<accession>A0A9E4ZHM4</accession>
<dbReference type="AlphaFoldDB" id="A0A9E4ZHM4"/>
<sequence>MAYLLVKHTVEDYSKWKLGFDDHEATRKEYGSKGGMLFRTSEDPNSLVILLEWDNIENARKFTESDELKKKMEDLGVITKPDIFYLDKIEDVSF</sequence>
<reference evidence="1" key="1">
    <citation type="journal article" date="2021" name="mSystems">
        <title>Bacteria and Archaea Synergistically Convert Glycine Betaine to Biogenic Methane in the Formosa Cold Seep of the South China Sea.</title>
        <authorList>
            <person name="Li L."/>
            <person name="Zhang W."/>
            <person name="Zhang S."/>
            <person name="Song L."/>
            <person name="Sun Q."/>
            <person name="Zhang H."/>
            <person name="Xiang H."/>
            <person name="Dong X."/>
        </authorList>
    </citation>
    <scope>NUCLEOTIDE SEQUENCE</scope>
    <source>
        <strain evidence="1">LLY</strain>
    </source>
</reference>